<evidence type="ECO:0000313" key="5">
    <source>
        <dbReference type="EMBL" id="PDX82621.1"/>
    </source>
</evidence>
<comment type="subcellular location">
    <subcellularLocation>
        <location evidence="1">Membrane</location>
        <topology evidence="1">Multi-pass membrane protein</topology>
    </subcellularLocation>
</comment>
<evidence type="ECO:0000256" key="1">
    <source>
        <dbReference type="ARBA" id="ARBA00004141"/>
    </source>
</evidence>
<name>A0A2A7AUA5_9FIRM</name>
<evidence type="ECO:0000313" key="6">
    <source>
        <dbReference type="Proteomes" id="UP000220005"/>
    </source>
</evidence>
<sequence length="151" mass="16518">MLDVEATREVIREAAPEAQVERWAYDKLGDVLGEKGIRNQKDCFTRSGKSRSFSELHNPYSPKTKTGTLESRAGWKGLCRKGVSLLVVLVACRLDATIGSSFIRDATVIAFVCNETISIIENAGLIGVPIPAALTKAVDVLRQRAEKAEKE</sequence>
<dbReference type="AlphaFoldDB" id="A0A2A7AUA5"/>
<organism evidence="5 6">
    <name type="scientific">Faecalibacterium prausnitzii</name>
    <dbReference type="NCBI Taxonomy" id="853"/>
    <lineage>
        <taxon>Bacteria</taxon>
        <taxon>Bacillati</taxon>
        <taxon>Bacillota</taxon>
        <taxon>Clostridia</taxon>
        <taxon>Eubacteriales</taxon>
        <taxon>Oscillospiraceae</taxon>
        <taxon>Faecalibacterium</taxon>
    </lineage>
</organism>
<gene>
    <name evidence="5" type="ORF">CGS58_01560</name>
</gene>
<keyword evidence="3" id="KW-1133">Transmembrane helix</keyword>
<comment type="caution">
    <text evidence="5">The sequence shown here is derived from an EMBL/GenBank/DDBJ whole genome shotgun (WGS) entry which is preliminary data.</text>
</comment>
<protein>
    <recommendedName>
        <fullName evidence="7">Holin</fullName>
    </recommendedName>
</protein>
<accession>A0A2A7AUA5</accession>
<dbReference type="Pfam" id="PF05105">
    <property type="entry name" value="Phage_holin_4_1"/>
    <property type="match status" value="1"/>
</dbReference>
<proteinExistence type="predicted"/>
<keyword evidence="2" id="KW-0812">Transmembrane</keyword>
<dbReference type="NCBIfam" id="TIGR01593">
    <property type="entry name" value="holin_tox_secr"/>
    <property type="match status" value="1"/>
</dbReference>
<dbReference type="InterPro" id="IPR006480">
    <property type="entry name" value="Phage_holin_4_1"/>
</dbReference>
<keyword evidence="4" id="KW-0472">Membrane</keyword>
<dbReference type="GO" id="GO:0016020">
    <property type="term" value="C:membrane"/>
    <property type="evidence" value="ECO:0007669"/>
    <property type="project" value="UniProtKB-SubCell"/>
</dbReference>
<dbReference type="Proteomes" id="UP000220005">
    <property type="component" value="Unassembled WGS sequence"/>
</dbReference>
<evidence type="ECO:0000256" key="4">
    <source>
        <dbReference type="ARBA" id="ARBA00023136"/>
    </source>
</evidence>
<reference evidence="5 6" key="1">
    <citation type="journal article" date="2017" name="Front. Microbiol.">
        <title>New Insights into the Diversity of the Genus Faecalibacterium.</title>
        <authorList>
            <person name="Benevides L."/>
            <person name="Burman S."/>
            <person name="Martin R."/>
            <person name="Robert V."/>
            <person name="Thomas M."/>
            <person name="Miquel S."/>
            <person name="Chain F."/>
            <person name="Sokol H."/>
            <person name="Bermudez-Humaran L.G."/>
            <person name="Morrison M."/>
            <person name="Langella P."/>
            <person name="Azevedo V.A."/>
            <person name="Chatel J.M."/>
            <person name="Soares S."/>
        </authorList>
    </citation>
    <scope>NUCLEOTIDE SEQUENCE [LARGE SCALE GENOMIC DNA]</scope>
    <source>
        <strain evidence="5 6">CNCM I 4575</strain>
    </source>
</reference>
<evidence type="ECO:0000256" key="2">
    <source>
        <dbReference type="ARBA" id="ARBA00022692"/>
    </source>
</evidence>
<dbReference type="EMBL" id="NMTY01000004">
    <property type="protein sequence ID" value="PDX82621.1"/>
    <property type="molecule type" value="Genomic_DNA"/>
</dbReference>
<evidence type="ECO:0008006" key="7">
    <source>
        <dbReference type="Google" id="ProtNLM"/>
    </source>
</evidence>
<evidence type="ECO:0000256" key="3">
    <source>
        <dbReference type="ARBA" id="ARBA00022989"/>
    </source>
</evidence>